<keyword evidence="4" id="KW-1185">Reference proteome</keyword>
<comment type="function">
    <text evidence="1">Associates with the EF-Tu.GDP complex and induces the exchange of GDP to GTP. It remains bound to the aminoacyl-tRNA.EF-Tu.GTP complex up to the GTP hydrolysis stage on the ribosome.</text>
</comment>
<dbReference type="OrthoDB" id="277235at2759"/>
<sequence length="232" mass="25430">MEPTLKKNGPFDTSNAQSNNASPEGSVTKAVSVVAQAKEQRTSGEANEAAKKPPTVQVFVALVKQLREEIGAGMMECKKAVSKLEATLRREHSEQGKGARDAERGPVGEVALLEQPFIKDNNSLLVLMKDLVKQTVGALGESIKVRRFKGRTVGFKQISGTKENACFRRLPMVAGLLVCAAWIIMFKCPAPPRHIPVDFHGSEDGMERPEEERMGKAKQFSLPLLSINHKRI</sequence>
<dbReference type="AlphaFoldDB" id="A0A067K3K5"/>
<dbReference type="SUPFAM" id="SSF46934">
    <property type="entry name" value="UBA-like"/>
    <property type="match status" value="1"/>
</dbReference>
<dbReference type="GO" id="GO:0005739">
    <property type="term" value="C:mitochondrion"/>
    <property type="evidence" value="ECO:0007669"/>
    <property type="project" value="GOC"/>
</dbReference>
<dbReference type="EMBL" id="KK914641">
    <property type="protein sequence ID" value="KDP30786.1"/>
    <property type="molecule type" value="Genomic_DNA"/>
</dbReference>
<dbReference type="InterPro" id="IPR009060">
    <property type="entry name" value="UBA-like_sf"/>
</dbReference>
<reference evidence="3 4" key="1">
    <citation type="journal article" date="2014" name="PLoS ONE">
        <title>Global Analysis of Gene Expression Profiles in Physic Nut (Jatropha curcas L.) Seedlings Exposed to Salt Stress.</title>
        <authorList>
            <person name="Zhang L."/>
            <person name="Zhang C."/>
            <person name="Wu P."/>
            <person name="Chen Y."/>
            <person name="Li M."/>
            <person name="Jiang H."/>
            <person name="Wu G."/>
        </authorList>
    </citation>
    <scope>NUCLEOTIDE SEQUENCE [LARGE SCALE GENOMIC DNA]</scope>
    <source>
        <strain evidence="4">cv. GZQX0401</strain>
        <tissue evidence="3">Young leaves</tissue>
    </source>
</reference>
<organism evidence="3 4">
    <name type="scientific">Jatropha curcas</name>
    <name type="common">Barbados nut</name>
    <dbReference type="NCBI Taxonomy" id="180498"/>
    <lineage>
        <taxon>Eukaryota</taxon>
        <taxon>Viridiplantae</taxon>
        <taxon>Streptophyta</taxon>
        <taxon>Embryophyta</taxon>
        <taxon>Tracheophyta</taxon>
        <taxon>Spermatophyta</taxon>
        <taxon>Magnoliopsida</taxon>
        <taxon>eudicotyledons</taxon>
        <taxon>Gunneridae</taxon>
        <taxon>Pentapetalae</taxon>
        <taxon>rosids</taxon>
        <taxon>fabids</taxon>
        <taxon>Malpighiales</taxon>
        <taxon>Euphorbiaceae</taxon>
        <taxon>Crotonoideae</taxon>
        <taxon>Jatropheae</taxon>
        <taxon>Jatropha</taxon>
    </lineage>
</organism>
<accession>A0A067K3K5</accession>
<dbReference type="PANTHER" id="PTHR11741:SF10">
    <property type="entry name" value="POLYPROTEIN OF EF-TS, CHLOROPLASTIC"/>
    <property type="match status" value="1"/>
</dbReference>
<evidence type="ECO:0000313" key="3">
    <source>
        <dbReference type="EMBL" id="KDP30786.1"/>
    </source>
</evidence>
<dbReference type="Proteomes" id="UP000027138">
    <property type="component" value="Unassembled WGS sequence"/>
</dbReference>
<protein>
    <submittedName>
        <fullName evidence="3">Uncharacterized protein</fullName>
    </submittedName>
</protein>
<proteinExistence type="predicted"/>
<dbReference type="GO" id="GO:0003746">
    <property type="term" value="F:translation elongation factor activity"/>
    <property type="evidence" value="ECO:0007669"/>
    <property type="project" value="InterPro"/>
</dbReference>
<evidence type="ECO:0000313" key="4">
    <source>
        <dbReference type="Proteomes" id="UP000027138"/>
    </source>
</evidence>
<dbReference type="InterPro" id="IPR001816">
    <property type="entry name" value="Transl_elong_EFTs/EF1B"/>
</dbReference>
<evidence type="ECO:0000256" key="2">
    <source>
        <dbReference type="SAM" id="MobiDB-lite"/>
    </source>
</evidence>
<dbReference type="STRING" id="180498.A0A067K3K5"/>
<name>A0A067K3K5_JATCU</name>
<dbReference type="PANTHER" id="PTHR11741">
    <property type="entry name" value="ELONGATION FACTOR TS"/>
    <property type="match status" value="1"/>
</dbReference>
<feature type="region of interest" description="Disordered" evidence="2">
    <location>
        <begin position="1"/>
        <end position="51"/>
    </location>
</feature>
<feature type="compositionally biased region" description="Polar residues" evidence="2">
    <location>
        <begin position="11"/>
        <end position="25"/>
    </location>
</feature>
<gene>
    <name evidence="3" type="ORF">JCGZ_13729</name>
</gene>
<dbReference type="Gene3D" id="1.10.8.10">
    <property type="entry name" value="DNA helicase RuvA subunit, C-terminal domain"/>
    <property type="match status" value="1"/>
</dbReference>
<dbReference type="GO" id="GO:0070125">
    <property type="term" value="P:mitochondrial translational elongation"/>
    <property type="evidence" value="ECO:0007669"/>
    <property type="project" value="TreeGrafter"/>
</dbReference>
<evidence type="ECO:0000256" key="1">
    <source>
        <dbReference type="ARBA" id="ARBA00025453"/>
    </source>
</evidence>